<dbReference type="PANTHER" id="PTHR43730">
    <property type="entry name" value="BETA-MANNOSIDASE"/>
    <property type="match status" value="1"/>
</dbReference>
<reference evidence="4" key="1">
    <citation type="submission" date="2022-10" db="EMBL/GenBank/DDBJ databases">
        <title>Comparative genomic analysis of Cohnella hashimotonis sp. nov., isolated from the International Space Station.</title>
        <authorList>
            <person name="Simpson A."/>
            <person name="Venkateswaran K."/>
        </authorList>
    </citation>
    <scope>NUCLEOTIDE SEQUENCE</scope>
    <source>
        <strain evidence="4">DSM 28161</strain>
    </source>
</reference>
<gene>
    <name evidence="4" type="ORF">OMP40_37060</name>
</gene>
<evidence type="ECO:0000313" key="4">
    <source>
        <dbReference type="EMBL" id="MDG0814270.1"/>
    </source>
</evidence>
<dbReference type="Gene3D" id="2.60.40.10">
    <property type="entry name" value="Immunoglobulins"/>
    <property type="match status" value="1"/>
</dbReference>
<feature type="region of interest" description="Disordered" evidence="2">
    <location>
        <begin position="319"/>
        <end position="344"/>
    </location>
</feature>
<dbReference type="AlphaFoldDB" id="A0A9X4QWX7"/>
<accession>A0A9X4QWX7</accession>
<dbReference type="InterPro" id="IPR036156">
    <property type="entry name" value="Beta-gal/glucu_dom_sf"/>
</dbReference>
<name>A0A9X4QWX7_9BACL</name>
<protein>
    <recommendedName>
        <fullName evidence="3">Beta-mannosidase Ig-fold domain-containing protein</fullName>
    </recommendedName>
</protein>
<feature type="compositionally biased region" description="Basic and acidic residues" evidence="2">
    <location>
        <begin position="319"/>
        <end position="335"/>
    </location>
</feature>
<evidence type="ECO:0000256" key="2">
    <source>
        <dbReference type="SAM" id="MobiDB-lite"/>
    </source>
</evidence>
<dbReference type="InterPro" id="IPR050887">
    <property type="entry name" value="Beta-mannosidase_GH2"/>
</dbReference>
<dbReference type="GO" id="GO:0006516">
    <property type="term" value="P:glycoprotein catabolic process"/>
    <property type="evidence" value="ECO:0007669"/>
    <property type="project" value="TreeGrafter"/>
</dbReference>
<dbReference type="RefSeq" id="WP_277539067.1">
    <property type="nucleotide sequence ID" value="NZ_JAPDIA010000009.1"/>
</dbReference>
<keyword evidence="1" id="KW-0378">Hydrolase</keyword>
<dbReference type="GO" id="GO:0004567">
    <property type="term" value="F:beta-mannosidase activity"/>
    <property type="evidence" value="ECO:0007669"/>
    <property type="project" value="TreeGrafter"/>
</dbReference>
<proteinExistence type="predicted"/>
<evidence type="ECO:0000313" key="5">
    <source>
        <dbReference type="Proteomes" id="UP001153404"/>
    </source>
</evidence>
<sequence>MFGTPEIHTLLRMMNEEDLADPAFDMLEYHTKNHPGLKDFSLFRALRTLADKLAPPALSTIEHIRRMSFVQHELTRLTVEAYRRNRHYTGGLLFWMYNDCWPASGWSLVDYYGYPKGGYYGFQKAARPVIASIEKNEEAGTYACWVCSDKPEVIRGTATLRVLTLGSLAEDAAVWSRSFDFAAGAGASIEAASIPAAELDALLDHGRVLIMDIAGEFGEDRCIYFAGLPAEMQLAPSGLRIESRAGGPRVGSVTVTADRYAKAVHLHGAFVFSDNYFDLLPGERRTIAYRSLEAAAYSGEPEDEAGGGVRDGVEVRDEAGDGMRDEAGGGVHDEAGDAGAGAQAGEAPAIELIAWN</sequence>
<dbReference type="Gene3D" id="3.20.20.80">
    <property type="entry name" value="Glycosidases"/>
    <property type="match status" value="1"/>
</dbReference>
<keyword evidence="5" id="KW-1185">Reference proteome</keyword>
<feature type="domain" description="Beta-mannosidase Ig-fold" evidence="3">
    <location>
        <begin position="251"/>
        <end position="293"/>
    </location>
</feature>
<dbReference type="InterPro" id="IPR013783">
    <property type="entry name" value="Ig-like_fold"/>
</dbReference>
<comment type="caution">
    <text evidence="4">The sequence shown here is derived from an EMBL/GenBank/DDBJ whole genome shotgun (WGS) entry which is preliminary data.</text>
</comment>
<evidence type="ECO:0000259" key="3">
    <source>
        <dbReference type="Pfam" id="PF17753"/>
    </source>
</evidence>
<dbReference type="InterPro" id="IPR041625">
    <property type="entry name" value="Beta-mannosidase_Ig"/>
</dbReference>
<dbReference type="EMBL" id="JAPDIA010000009">
    <property type="protein sequence ID" value="MDG0814270.1"/>
    <property type="molecule type" value="Genomic_DNA"/>
</dbReference>
<organism evidence="4 5">
    <name type="scientific">Cohnella rhizosphaerae</name>
    <dbReference type="NCBI Taxonomy" id="1457232"/>
    <lineage>
        <taxon>Bacteria</taxon>
        <taxon>Bacillati</taxon>
        <taxon>Bacillota</taxon>
        <taxon>Bacilli</taxon>
        <taxon>Bacillales</taxon>
        <taxon>Paenibacillaceae</taxon>
        <taxon>Cohnella</taxon>
    </lineage>
</organism>
<dbReference type="InterPro" id="IPR017853">
    <property type="entry name" value="GH"/>
</dbReference>
<dbReference type="SUPFAM" id="SSF51445">
    <property type="entry name" value="(Trans)glycosidases"/>
    <property type="match status" value="1"/>
</dbReference>
<dbReference type="Proteomes" id="UP001153404">
    <property type="component" value="Unassembled WGS sequence"/>
</dbReference>
<keyword evidence="1" id="KW-0326">Glycosidase</keyword>
<dbReference type="Pfam" id="PF17753">
    <property type="entry name" value="Ig_mannosidase"/>
    <property type="match status" value="1"/>
</dbReference>
<dbReference type="SUPFAM" id="SSF49303">
    <property type="entry name" value="beta-Galactosidase/glucuronidase domain"/>
    <property type="match status" value="1"/>
</dbReference>
<evidence type="ECO:0000256" key="1">
    <source>
        <dbReference type="ARBA" id="ARBA00023295"/>
    </source>
</evidence>
<dbReference type="PANTHER" id="PTHR43730:SF1">
    <property type="entry name" value="BETA-MANNOSIDASE"/>
    <property type="match status" value="1"/>
</dbReference>